<feature type="transmembrane region" description="Helical" evidence="8">
    <location>
        <begin position="96"/>
        <end position="118"/>
    </location>
</feature>
<evidence type="ECO:0000313" key="10">
    <source>
        <dbReference type="Proteomes" id="UP000267368"/>
    </source>
</evidence>
<dbReference type="InterPro" id="IPR007227">
    <property type="entry name" value="Cell_shape_determining_MreD"/>
</dbReference>
<protein>
    <submittedName>
        <fullName evidence="9">Rod shape-determining protein MreD</fullName>
    </submittedName>
</protein>
<dbReference type="EMBL" id="QICB01000001">
    <property type="protein sequence ID" value="RNL21568.1"/>
    <property type="molecule type" value="Genomic_DNA"/>
</dbReference>
<dbReference type="NCBIfam" id="TIGR03426">
    <property type="entry name" value="shape_MreD"/>
    <property type="match status" value="1"/>
</dbReference>
<dbReference type="Pfam" id="PF04093">
    <property type="entry name" value="MreD"/>
    <property type="match status" value="1"/>
</dbReference>
<dbReference type="RefSeq" id="WP_123197409.1">
    <property type="nucleotide sequence ID" value="NZ_QICB01000001.1"/>
</dbReference>
<keyword evidence="4 8" id="KW-0812">Transmembrane</keyword>
<accession>A0A3N0AJ59</accession>
<name>A0A3N0AJ59_9ACTN</name>
<dbReference type="GO" id="GO:0005886">
    <property type="term" value="C:plasma membrane"/>
    <property type="evidence" value="ECO:0007669"/>
    <property type="project" value="UniProtKB-SubCell"/>
</dbReference>
<evidence type="ECO:0000256" key="5">
    <source>
        <dbReference type="ARBA" id="ARBA00022960"/>
    </source>
</evidence>
<evidence type="ECO:0000256" key="4">
    <source>
        <dbReference type="ARBA" id="ARBA00022692"/>
    </source>
</evidence>
<evidence type="ECO:0000256" key="1">
    <source>
        <dbReference type="ARBA" id="ARBA00004651"/>
    </source>
</evidence>
<dbReference type="Proteomes" id="UP000267368">
    <property type="component" value="Unassembled WGS sequence"/>
</dbReference>
<dbReference type="AlphaFoldDB" id="A0A3N0AJ59"/>
<dbReference type="GO" id="GO:0008360">
    <property type="term" value="P:regulation of cell shape"/>
    <property type="evidence" value="ECO:0007669"/>
    <property type="project" value="UniProtKB-KW"/>
</dbReference>
<comment type="subcellular location">
    <subcellularLocation>
        <location evidence="1">Cell membrane</location>
        <topology evidence="1">Multi-pass membrane protein</topology>
    </subcellularLocation>
</comment>
<dbReference type="OrthoDB" id="3176916at2"/>
<evidence type="ECO:0000256" key="2">
    <source>
        <dbReference type="ARBA" id="ARBA00007776"/>
    </source>
</evidence>
<organism evidence="9 10">
    <name type="scientific">Slackia faecicanis</name>
    <dbReference type="NCBI Taxonomy" id="255723"/>
    <lineage>
        <taxon>Bacteria</taxon>
        <taxon>Bacillati</taxon>
        <taxon>Actinomycetota</taxon>
        <taxon>Coriobacteriia</taxon>
        <taxon>Eggerthellales</taxon>
        <taxon>Eggerthellaceae</taxon>
        <taxon>Slackia</taxon>
    </lineage>
</organism>
<comment type="caution">
    <text evidence="9">The sequence shown here is derived from an EMBL/GenBank/DDBJ whole genome shotgun (WGS) entry which is preliminary data.</text>
</comment>
<keyword evidence="5" id="KW-0133">Cell shape</keyword>
<proteinExistence type="inferred from homology"/>
<evidence type="ECO:0000256" key="8">
    <source>
        <dbReference type="SAM" id="Phobius"/>
    </source>
</evidence>
<gene>
    <name evidence="9" type="primary">mreD</name>
    <name evidence="9" type="ORF">DMP07_01645</name>
</gene>
<evidence type="ECO:0000256" key="3">
    <source>
        <dbReference type="ARBA" id="ARBA00022475"/>
    </source>
</evidence>
<evidence type="ECO:0000256" key="7">
    <source>
        <dbReference type="ARBA" id="ARBA00023136"/>
    </source>
</evidence>
<keyword evidence="6 8" id="KW-1133">Transmembrane helix</keyword>
<feature type="transmembrane region" description="Helical" evidence="8">
    <location>
        <begin position="64"/>
        <end position="84"/>
    </location>
</feature>
<keyword evidence="3" id="KW-1003">Cell membrane</keyword>
<feature type="transmembrane region" description="Helical" evidence="8">
    <location>
        <begin position="6"/>
        <end position="28"/>
    </location>
</feature>
<feature type="transmembrane region" description="Helical" evidence="8">
    <location>
        <begin position="138"/>
        <end position="157"/>
    </location>
</feature>
<evidence type="ECO:0000313" key="9">
    <source>
        <dbReference type="EMBL" id="RNL21568.1"/>
    </source>
</evidence>
<comment type="similarity">
    <text evidence="2">Belongs to the MreD family.</text>
</comment>
<keyword evidence="10" id="KW-1185">Reference proteome</keyword>
<sequence>MRGSVFLFLAGLASLALQLILAPSIAIFGAMPDFVLVFVGVAAMLRPADSTMVVGFALGMVYDLVLSGTPGVMAALLALVAFCASRASMRLGNDTLSVSLLITMASSLLVEACYALFYVATTDITAADALLMRALPCALYDCAVCLIVLPVLSALFARGASNHVAPESSTIRLR</sequence>
<reference evidence="10" key="1">
    <citation type="submission" date="2018-05" db="EMBL/GenBank/DDBJ databases">
        <title>Genome Sequencing of selected type strains of the family Eggerthellaceae.</title>
        <authorList>
            <person name="Danylec N."/>
            <person name="Stoll D.A."/>
            <person name="Doetsch A."/>
            <person name="Huch M."/>
        </authorList>
    </citation>
    <scope>NUCLEOTIDE SEQUENCE [LARGE SCALE GENOMIC DNA]</scope>
    <source>
        <strain evidence="10">DSM 17537</strain>
    </source>
</reference>
<evidence type="ECO:0000256" key="6">
    <source>
        <dbReference type="ARBA" id="ARBA00022989"/>
    </source>
</evidence>
<keyword evidence="7 8" id="KW-0472">Membrane</keyword>